<accession>E4KRC9</accession>
<gene>
    <name evidence="2" type="ORF">HMPREF9257_0429</name>
</gene>
<evidence type="ECO:0000313" key="2">
    <source>
        <dbReference type="EMBL" id="EFR30508.1"/>
    </source>
</evidence>
<comment type="caution">
    <text evidence="2">The sequence shown here is derived from an EMBL/GenBank/DDBJ whole genome shotgun (WGS) entry which is preliminary data.</text>
</comment>
<dbReference type="eggNOG" id="COG2755">
    <property type="taxonomic scope" value="Bacteria"/>
</dbReference>
<proteinExistence type="predicted"/>
<evidence type="ECO:0000259" key="1">
    <source>
        <dbReference type="Pfam" id="PF13472"/>
    </source>
</evidence>
<keyword evidence="3" id="KW-1185">Reference proteome</keyword>
<reference evidence="2 3" key="1">
    <citation type="submission" date="2010-10" db="EMBL/GenBank/DDBJ databases">
        <authorList>
            <person name="Durkin A.S."/>
            <person name="Madupu R."/>
            <person name="Torralba M."/>
            <person name="Gillis M."/>
            <person name="Methe B."/>
            <person name="Sutton G."/>
            <person name="Nelson K.E."/>
        </authorList>
    </citation>
    <scope>NUCLEOTIDE SEQUENCE [LARGE SCALE GENOMIC DNA]</scope>
    <source>
        <strain evidence="2 3">ACS-139-V-Col8</strain>
    </source>
</reference>
<protein>
    <submittedName>
        <fullName evidence="2">GDSL-like protein</fullName>
    </submittedName>
</protein>
<dbReference type="RefSeq" id="WP_006419031.1">
    <property type="nucleotide sequence ID" value="NZ_AENN01000018.1"/>
</dbReference>
<dbReference type="Proteomes" id="UP000005990">
    <property type="component" value="Unassembled WGS sequence"/>
</dbReference>
<dbReference type="AlphaFoldDB" id="E4KRC9"/>
<evidence type="ECO:0000313" key="3">
    <source>
        <dbReference type="Proteomes" id="UP000005990"/>
    </source>
</evidence>
<dbReference type="PANTHER" id="PTHR30383:SF5">
    <property type="entry name" value="SGNH HYDROLASE-TYPE ESTERASE DOMAIN-CONTAINING PROTEIN"/>
    <property type="match status" value="1"/>
</dbReference>
<name>E4KRC9_9LACT</name>
<dbReference type="SUPFAM" id="SSF52266">
    <property type="entry name" value="SGNH hydrolase"/>
    <property type="match status" value="1"/>
</dbReference>
<sequence length="196" mass="21980">MSQKKRIACLGDSITFGYGIGYQMDTYPGQLQHKLGDNYEVLNFGCNGATVSQAGDRPYLECQEAQSGLTAEADLTILCLGTNDTKAINWQPSRFKADYQAIIDAYRSENRSGQLVLVQVPKIFAKTVHQEDCNDQYLVEVNQMIEEIATANNLDLINLYLLTQNQPSWFWDGLHPNEDGTRGIAELLSQYIKGFL</sequence>
<dbReference type="InterPro" id="IPR051532">
    <property type="entry name" value="Ester_Hydrolysis_Enzymes"/>
</dbReference>
<dbReference type="InterPro" id="IPR036514">
    <property type="entry name" value="SGNH_hydro_sf"/>
</dbReference>
<dbReference type="PANTHER" id="PTHR30383">
    <property type="entry name" value="THIOESTERASE 1/PROTEASE 1/LYSOPHOSPHOLIPASE L1"/>
    <property type="match status" value="1"/>
</dbReference>
<dbReference type="STRING" id="908337.HMPREF9257_0429"/>
<feature type="domain" description="SGNH hydrolase-type esterase" evidence="1">
    <location>
        <begin position="9"/>
        <end position="181"/>
    </location>
</feature>
<dbReference type="Pfam" id="PF13472">
    <property type="entry name" value="Lipase_GDSL_2"/>
    <property type="match status" value="1"/>
</dbReference>
<dbReference type="OrthoDB" id="9794725at2"/>
<dbReference type="EMBL" id="AENN01000018">
    <property type="protein sequence ID" value="EFR30508.1"/>
    <property type="molecule type" value="Genomic_DNA"/>
</dbReference>
<dbReference type="InterPro" id="IPR013830">
    <property type="entry name" value="SGNH_hydro"/>
</dbReference>
<dbReference type="GO" id="GO:0004622">
    <property type="term" value="F:phosphatidylcholine lysophospholipase activity"/>
    <property type="evidence" value="ECO:0007669"/>
    <property type="project" value="TreeGrafter"/>
</dbReference>
<dbReference type="Gene3D" id="3.40.50.1110">
    <property type="entry name" value="SGNH hydrolase"/>
    <property type="match status" value="1"/>
</dbReference>
<organism evidence="2 3">
    <name type="scientific">Eremococcus coleocola ACS-139-V-Col8</name>
    <dbReference type="NCBI Taxonomy" id="908337"/>
    <lineage>
        <taxon>Bacteria</taxon>
        <taxon>Bacillati</taxon>
        <taxon>Bacillota</taxon>
        <taxon>Bacilli</taxon>
        <taxon>Lactobacillales</taxon>
        <taxon>Aerococcaceae</taxon>
        <taxon>Eremococcus</taxon>
    </lineage>
</organism>